<dbReference type="Proteomes" id="UP000196027">
    <property type="component" value="Chromosome"/>
</dbReference>
<name>A0A1Y0IHI2_9GAMM</name>
<evidence type="ECO:0000313" key="2">
    <source>
        <dbReference type="Proteomes" id="UP000196027"/>
    </source>
</evidence>
<protein>
    <submittedName>
        <fullName evidence="1">Methyltransferase</fullName>
    </submittedName>
</protein>
<dbReference type="Pfam" id="PF13489">
    <property type="entry name" value="Methyltransf_23"/>
    <property type="match status" value="1"/>
</dbReference>
<dbReference type="EMBL" id="CP021425">
    <property type="protein sequence ID" value="ARU59316.1"/>
    <property type="molecule type" value="Genomic_DNA"/>
</dbReference>
<dbReference type="KEGG" id="ome:OLMES_5336"/>
<dbReference type="OrthoDB" id="9791837at2"/>
<dbReference type="SUPFAM" id="SSF53335">
    <property type="entry name" value="S-adenosyl-L-methionine-dependent methyltransferases"/>
    <property type="match status" value="1"/>
</dbReference>
<dbReference type="InterPro" id="IPR029063">
    <property type="entry name" value="SAM-dependent_MTases_sf"/>
</dbReference>
<dbReference type="AlphaFoldDB" id="A0A1Y0IHI2"/>
<evidence type="ECO:0000313" key="1">
    <source>
        <dbReference type="EMBL" id="ARU59316.1"/>
    </source>
</evidence>
<keyword evidence="1" id="KW-0808">Transferase</keyword>
<proteinExistence type="predicted"/>
<accession>A0A1Y0IHI2</accession>
<keyword evidence="1" id="KW-0489">Methyltransferase</keyword>
<dbReference type="Gene3D" id="3.40.50.150">
    <property type="entry name" value="Vaccinia Virus protein VP39"/>
    <property type="match status" value="1"/>
</dbReference>
<dbReference type="GO" id="GO:0008168">
    <property type="term" value="F:methyltransferase activity"/>
    <property type="evidence" value="ECO:0007669"/>
    <property type="project" value="UniProtKB-KW"/>
</dbReference>
<dbReference type="CDD" id="cd02440">
    <property type="entry name" value="AdoMet_MTases"/>
    <property type="match status" value="1"/>
</dbReference>
<sequence length="275" mass="30914">MSDMDEILKWIMANKEWVFSGVGVPIALGLIRYLLKVIESHNHREVVPSKVEHSVENAVAFYSVCAESYDDRNTNYLFETHHKICSEIRSVITEGKMHRILDLGGGTGKVIALSFSDSEKVEWTNYDLSDRMLRVYESHLRDAAMSTVSIRGDISAFEPSKFKSHYDVAILCFVLSSMKSLPDFLKIAEVIVDGGTLIISDGDPIYTLKKGGQFKISMHTQTQVLNLNPHNPVKIIENVCQAGFVLKSSSVINKGIDNINQDYSYILCFQKIIKS</sequence>
<dbReference type="GO" id="GO:0032259">
    <property type="term" value="P:methylation"/>
    <property type="evidence" value="ECO:0007669"/>
    <property type="project" value="UniProtKB-KW"/>
</dbReference>
<organism evidence="1 2">
    <name type="scientific">Oleiphilus messinensis</name>
    <dbReference type="NCBI Taxonomy" id="141451"/>
    <lineage>
        <taxon>Bacteria</taxon>
        <taxon>Pseudomonadati</taxon>
        <taxon>Pseudomonadota</taxon>
        <taxon>Gammaproteobacteria</taxon>
        <taxon>Oceanospirillales</taxon>
        <taxon>Oleiphilaceae</taxon>
        <taxon>Oleiphilus</taxon>
    </lineage>
</organism>
<keyword evidence="2" id="KW-1185">Reference proteome</keyword>
<reference evidence="1 2" key="1">
    <citation type="submission" date="2017-05" db="EMBL/GenBank/DDBJ databases">
        <title>Genomic insights into alkan degradation activity of Oleiphilus messinensis.</title>
        <authorList>
            <person name="Kozyavkin S.A."/>
            <person name="Slesarev A.I."/>
            <person name="Golyshin P.N."/>
            <person name="Korzhenkov A."/>
            <person name="Golyshina O.N."/>
            <person name="Toshchakov S.V."/>
        </authorList>
    </citation>
    <scope>NUCLEOTIDE SEQUENCE [LARGE SCALE GENOMIC DNA]</scope>
    <source>
        <strain evidence="1 2">ME102</strain>
    </source>
</reference>
<gene>
    <name evidence="1" type="ORF">OLMES_5336</name>
</gene>